<dbReference type="OrthoDB" id="8226336at2"/>
<comment type="caution">
    <text evidence="1">The sequence shown here is derived from an EMBL/GenBank/DDBJ whole genome shotgun (WGS) entry which is preliminary data.</text>
</comment>
<reference evidence="1 2" key="1">
    <citation type="submission" date="2019-03" db="EMBL/GenBank/DDBJ databases">
        <title>Paracraurococcus aquatilis NE82 genome sequence.</title>
        <authorList>
            <person name="Zhao Y."/>
            <person name="Du Z."/>
        </authorList>
    </citation>
    <scope>NUCLEOTIDE SEQUENCE [LARGE SCALE GENOMIC DNA]</scope>
    <source>
        <strain evidence="1 2">NE82</strain>
    </source>
</reference>
<accession>A0A4R4DV57</accession>
<sequence>MTEPWQYQIRLYLGDDLAALARETPDSPALRPLAEILRRHDAAMLSQLDAFEAYVAEAEREGPEGYPLHRWTRATLEDPERRRKHARAFALRIGGAEVYPRDRADALEAALRPLVGGLIERLSRHDTNPAGNLPVPEEYRG</sequence>
<protein>
    <submittedName>
        <fullName evidence="1">Uncharacterized protein</fullName>
    </submittedName>
</protein>
<dbReference type="AlphaFoldDB" id="A0A4R4DV57"/>
<gene>
    <name evidence="1" type="ORF">EXY23_06630</name>
</gene>
<evidence type="ECO:0000313" key="2">
    <source>
        <dbReference type="Proteomes" id="UP000295023"/>
    </source>
</evidence>
<dbReference type="Proteomes" id="UP000295023">
    <property type="component" value="Unassembled WGS sequence"/>
</dbReference>
<organism evidence="1 2">
    <name type="scientific">Roseicella aquatilis</name>
    <dbReference type="NCBI Taxonomy" id="2527868"/>
    <lineage>
        <taxon>Bacteria</taxon>
        <taxon>Pseudomonadati</taxon>
        <taxon>Pseudomonadota</taxon>
        <taxon>Alphaproteobacteria</taxon>
        <taxon>Acetobacterales</taxon>
        <taxon>Roseomonadaceae</taxon>
        <taxon>Roseicella</taxon>
    </lineage>
</organism>
<name>A0A4R4DV57_9PROT</name>
<dbReference type="RefSeq" id="WP_132285938.1">
    <property type="nucleotide sequence ID" value="NZ_SKBM01000005.1"/>
</dbReference>
<keyword evidence="2" id="KW-1185">Reference proteome</keyword>
<proteinExistence type="predicted"/>
<dbReference type="EMBL" id="SKBM01000005">
    <property type="protein sequence ID" value="TCZ64320.1"/>
    <property type="molecule type" value="Genomic_DNA"/>
</dbReference>
<evidence type="ECO:0000313" key="1">
    <source>
        <dbReference type="EMBL" id="TCZ64320.1"/>
    </source>
</evidence>